<sequence length="46" mass="4687">MWVGMGQSAAGRSEQKRSGVIQGGPDRAGAIPSDPKRAGDEHLPGA</sequence>
<proteinExistence type="predicted"/>
<dbReference type="EMBL" id="CP010519">
    <property type="protein sequence ID" value="AJE84629.1"/>
    <property type="molecule type" value="Genomic_DNA"/>
</dbReference>
<dbReference type="KEGG" id="sals:SLNWT_4253"/>
<reference evidence="2 3" key="1">
    <citation type="submission" date="2015-01" db="EMBL/GenBank/DDBJ databases">
        <title>Enhanced salinomycin production by adjusting the supply of polyketide extender units in Streptomyce albus DSM 41398.</title>
        <authorList>
            <person name="Lu C."/>
        </authorList>
    </citation>
    <scope>NUCLEOTIDE SEQUENCE [LARGE SCALE GENOMIC DNA]</scope>
    <source>
        <strain evidence="3">ATCC 21838 / DSM 41398 / FERM P-419 / JCM 4703 / NBRC 107858</strain>
    </source>
</reference>
<evidence type="ECO:0000313" key="3">
    <source>
        <dbReference type="Proteomes" id="UP000031523"/>
    </source>
</evidence>
<name>A0A0B5ESH1_STRA4</name>
<protein>
    <submittedName>
        <fullName evidence="2">Uncharacterized protein</fullName>
    </submittedName>
</protein>
<organism evidence="2 3">
    <name type="scientific">Streptomyces albus (strain ATCC 21838 / DSM 41398 / FERM P-419 / JCM 4703 / NBRC 107858)</name>
    <dbReference type="NCBI Taxonomy" id="1081613"/>
    <lineage>
        <taxon>Bacteria</taxon>
        <taxon>Bacillati</taxon>
        <taxon>Actinomycetota</taxon>
        <taxon>Actinomycetes</taxon>
        <taxon>Kitasatosporales</taxon>
        <taxon>Streptomycetaceae</taxon>
        <taxon>Streptomyces</taxon>
    </lineage>
</organism>
<gene>
    <name evidence="2" type="ORF">SLNWT_4253</name>
</gene>
<keyword evidence="3" id="KW-1185">Reference proteome</keyword>
<feature type="region of interest" description="Disordered" evidence="1">
    <location>
        <begin position="1"/>
        <end position="46"/>
    </location>
</feature>
<evidence type="ECO:0000256" key="1">
    <source>
        <dbReference type="SAM" id="MobiDB-lite"/>
    </source>
</evidence>
<feature type="compositionally biased region" description="Basic and acidic residues" evidence="1">
    <location>
        <begin position="34"/>
        <end position="46"/>
    </location>
</feature>
<dbReference type="Proteomes" id="UP000031523">
    <property type="component" value="Chromosome"/>
</dbReference>
<accession>A0A0B5ESH1</accession>
<evidence type="ECO:0000313" key="2">
    <source>
        <dbReference type="EMBL" id="AJE84629.1"/>
    </source>
</evidence>
<dbReference type="AlphaFoldDB" id="A0A0B5ESH1"/>